<organism evidence="4 5">
    <name type="scientific">Candidatus Rhodobacter oscarellae</name>
    <dbReference type="NCBI Taxonomy" id="1675527"/>
    <lineage>
        <taxon>Bacteria</taxon>
        <taxon>Pseudomonadati</taxon>
        <taxon>Pseudomonadota</taxon>
        <taxon>Alphaproteobacteria</taxon>
        <taxon>Rhodobacterales</taxon>
        <taxon>Rhodobacter group</taxon>
        <taxon>Rhodobacter</taxon>
    </lineage>
</organism>
<dbReference type="Proteomes" id="UP000037178">
    <property type="component" value="Unassembled WGS sequence"/>
</dbReference>
<comment type="caution">
    <text evidence="4">The sequence shown here is derived from an EMBL/GenBank/DDBJ whole genome shotgun (WGS) entry which is preliminary data.</text>
</comment>
<dbReference type="PATRIC" id="fig|1675527.3.peg.2632"/>
<keyword evidence="4" id="KW-0808">Transferase</keyword>
<dbReference type="STRING" id="1675527.AIOL_002509"/>
<reference evidence="4 5" key="1">
    <citation type="submission" date="2015-06" db="EMBL/GenBank/DDBJ databases">
        <title>Draft genome sequence of an Alphaproteobacteria species associated to the Mediterranean sponge Oscarella lobularis.</title>
        <authorList>
            <person name="Jourda C."/>
            <person name="Santini S."/>
            <person name="Claverie J.-M."/>
        </authorList>
    </citation>
    <scope>NUCLEOTIDE SEQUENCE [LARGE SCALE GENOMIC DNA]</scope>
    <source>
        <strain evidence="4">IGS</strain>
    </source>
</reference>
<dbReference type="GO" id="GO:0016020">
    <property type="term" value="C:membrane"/>
    <property type="evidence" value="ECO:0007669"/>
    <property type="project" value="UniProtKB-SubCell"/>
</dbReference>
<evidence type="ECO:0000256" key="1">
    <source>
        <dbReference type="ARBA" id="ARBA00004167"/>
    </source>
</evidence>
<keyword evidence="5" id="KW-1185">Reference proteome</keyword>
<proteinExistence type="predicted"/>
<dbReference type="GO" id="GO:0016757">
    <property type="term" value="F:glycosyltransferase activity"/>
    <property type="evidence" value="ECO:0007669"/>
    <property type="project" value="TreeGrafter"/>
</dbReference>
<dbReference type="EMBL" id="LFTY01000002">
    <property type="protein sequence ID" value="KMW57544.1"/>
    <property type="molecule type" value="Genomic_DNA"/>
</dbReference>
<dbReference type="AlphaFoldDB" id="A0A0J9E6V5"/>
<accession>A0A0J9E6V5</accession>
<dbReference type="Pfam" id="PF13704">
    <property type="entry name" value="Glyco_tranf_2_4"/>
    <property type="match status" value="1"/>
</dbReference>
<dbReference type="PANTHER" id="PTHR21461">
    <property type="entry name" value="GLYCOSYLTRANSFERASE FAMILY 92 PROTEIN"/>
    <property type="match status" value="1"/>
</dbReference>
<comment type="subcellular location">
    <subcellularLocation>
        <location evidence="1">Membrane</location>
        <topology evidence="1">Single-pass membrane protein</topology>
    </subcellularLocation>
</comment>
<dbReference type="RefSeq" id="WP_049643258.1">
    <property type="nucleotide sequence ID" value="NZ_LFTY01000002.1"/>
</dbReference>
<keyword evidence="3" id="KW-1133">Transmembrane helix</keyword>
<evidence type="ECO:0000313" key="5">
    <source>
        <dbReference type="Proteomes" id="UP000037178"/>
    </source>
</evidence>
<name>A0A0J9E6V5_9RHOB</name>
<keyword evidence="2" id="KW-0812">Transmembrane</keyword>
<protein>
    <submittedName>
        <fullName evidence="4">Glycosyl transferase, group 2 family protein</fullName>
    </submittedName>
</protein>
<keyword evidence="3" id="KW-0472">Membrane</keyword>
<dbReference type="GO" id="GO:0005737">
    <property type="term" value="C:cytoplasm"/>
    <property type="evidence" value="ECO:0007669"/>
    <property type="project" value="TreeGrafter"/>
</dbReference>
<sequence>MTRRLIITCMKNEAPFILEWVAYHRSIGFNDFLVFTNDCDDGTVEMLDCLAGHGILTRMDNPYLDIPGDHNPQKGALRFAEDLPKVAEADWVMVSDVDEFVNIHTGDGTLDALFAATGEIDVISMQWRLFGNGDLDAYEDKFVTEQFIHCAPKFAPNPVQAWAVKSMYSNAGDHKVGKLTRIGVHRPMNPGKGEGPDTIRWVDGSGRPVLDKFVKEGWRFGTHSYGYDLVTLNHYACRSAESFVVKRDRGRVNHVDRDQGLAYWLRMNFNMEQDRSILAHVPRAYEEFDRLAQLDGVLKCHSDAVRAHKNKIKSLLKRPDTKDFYQDITSDRMQLVSRHLNLLNRKILTEGPGRIPKEIFERIAQVPDLMAG</sequence>
<gene>
    <name evidence="4" type="ORF">AIOL_002509</name>
</gene>
<dbReference type="OrthoDB" id="1997677at2"/>
<dbReference type="PANTHER" id="PTHR21461:SF69">
    <property type="entry name" value="GLYCOSYLTRANSFERASE FAMILY 92 PROTEIN"/>
    <property type="match status" value="1"/>
</dbReference>
<evidence type="ECO:0000256" key="2">
    <source>
        <dbReference type="ARBA" id="ARBA00022692"/>
    </source>
</evidence>
<evidence type="ECO:0000313" key="4">
    <source>
        <dbReference type="EMBL" id="KMW57544.1"/>
    </source>
</evidence>
<evidence type="ECO:0000256" key="3">
    <source>
        <dbReference type="ARBA" id="ARBA00022989"/>
    </source>
</evidence>